<organism evidence="3 4">
    <name type="scientific">Mariniflexile ostreae</name>
    <dbReference type="NCBI Taxonomy" id="1520892"/>
    <lineage>
        <taxon>Bacteria</taxon>
        <taxon>Pseudomonadati</taxon>
        <taxon>Bacteroidota</taxon>
        <taxon>Flavobacteriia</taxon>
        <taxon>Flavobacteriales</taxon>
        <taxon>Flavobacteriaceae</taxon>
        <taxon>Mariniflexile</taxon>
    </lineage>
</organism>
<evidence type="ECO:0000259" key="2">
    <source>
        <dbReference type="Pfam" id="PF18153"/>
    </source>
</evidence>
<keyword evidence="1" id="KW-0812">Transmembrane</keyword>
<dbReference type="EMBL" id="JBHMFC010000022">
    <property type="protein sequence ID" value="MFB9056530.1"/>
    <property type="molecule type" value="Genomic_DNA"/>
</dbReference>
<comment type="caution">
    <text evidence="3">The sequence shown here is derived from an EMBL/GenBank/DDBJ whole genome shotgun (WGS) entry which is preliminary data.</text>
</comment>
<proteinExistence type="predicted"/>
<reference evidence="3 4" key="1">
    <citation type="submission" date="2024-09" db="EMBL/GenBank/DDBJ databases">
        <authorList>
            <person name="Sun Q."/>
            <person name="Mori K."/>
        </authorList>
    </citation>
    <scope>NUCLEOTIDE SEQUENCE [LARGE SCALE GENOMIC DNA]</scope>
    <source>
        <strain evidence="3 4">CECT 8622</strain>
    </source>
</reference>
<feature type="transmembrane region" description="Helical" evidence="1">
    <location>
        <begin position="34"/>
        <end position="54"/>
    </location>
</feature>
<keyword evidence="1" id="KW-1133">Transmembrane helix</keyword>
<evidence type="ECO:0000256" key="1">
    <source>
        <dbReference type="SAM" id="Phobius"/>
    </source>
</evidence>
<sequence length="205" mass="23886">MEKDYLKYYHPQVLIFLIIGGFLLIYLTKESFGLSISVFSILTLLIVTITKYLWKYKPFSWLFWVEDFSGRYEGRLIYQFLDEKGNLQTGELEHIKIVSQTGSNVTISSFTKKTDGSMSSPSSNKGMYIEHTQDGQHFNLIYNYLNEGSTEQGFPPHYGTEVVKFIKDGNEKKLSGRYFTNRSPYQTKGEFKDLKWVSNNKNHDF</sequence>
<gene>
    <name evidence="3" type="ORF">ACFFU9_07200</name>
</gene>
<evidence type="ECO:0000313" key="4">
    <source>
        <dbReference type="Proteomes" id="UP001589585"/>
    </source>
</evidence>
<accession>A0ABV5FAQ1</accession>
<feature type="transmembrane region" description="Helical" evidence="1">
    <location>
        <begin position="12"/>
        <end position="28"/>
    </location>
</feature>
<evidence type="ECO:0000313" key="3">
    <source>
        <dbReference type="EMBL" id="MFB9056530.1"/>
    </source>
</evidence>
<feature type="domain" description="CD-NTase-associated protein 15" evidence="2">
    <location>
        <begin position="89"/>
        <end position="192"/>
    </location>
</feature>
<name>A0ABV5FAQ1_9FLAO</name>
<protein>
    <recommendedName>
        <fullName evidence="2">CD-NTase-associated protein 15 domain-containing protein</fullName>
    </recommendedName>
</protein>
<dbReference type="InterPro" id="IPR041208">
    <property type="entry name" value="Cap15"/>
</dbReference>
<dbReference type="RefSeq" id="WP_379860720.1">
    <property type="nucleotide sequence ID" value="NZ_JBHMFC010000022.1"/>
</dbReference>
<dbReference type="Proteomes" id="UP001589585">
    <property type="component" value="Unassembled WGS sequence"/>
</dbReference>
<keyword evidence="4" id="KW-1185">Reference proteome</keyword>
<keyword evidence="1" id="KW-0472">Membrane</keyword>
<dbReference type="Pfam" id="PF18153">
    <property type="entry name" value="Cap15_CD_rec"/>
    <property type="match status" value="1"/>
</dbReference>